<protein>
    <recommendedName>
        <fullName evidence="13">ATP synthase subunit b</fullName>
    </recommendedName>
    <alternativeName>
        <fullName evidence="13">ATP synthase F(0) sector subunit b</fullName>
    </alternativeName>
    <alternativeName>
        <fullName evidence="13">ATPase subunit I</fullName>
    </alternativeName>
    <alternativeName>
        <fullName evidence="13">F-type ATPase subunit b</fullName>
        <shortName evidence="13">F-ATPase subunit b</shortName>
    </alternativeName>
</protein>
<keyword evidence="17" id="KW-1185">Reference proteome</keyword>
<evidence type="ECO:0000313" key="16">
    <source>
        <dbReference type="EMBL" id="PRY93551.1"/>
    </source>
</evidence>
<dbReference type="HAMAP" id="MF_01398">
    <property type="entry name" value="ATP_synth_b_bprime"/>
    <property type="match status" value="1"/>
</dbReference>
<name>A0A2T0X3P2_9RHOB</name>
<dbReference type="GO" id="GO:0046961">
    <property type="term" value="F:proton-transporting ATPase activity, rotational mechanism"/>
    <property type="evidence" value="ECO:0007669"/>
    <property type="project" value="TreeGrafter"/>
</dbReference>
<feature type="coiled-coil region" evidence="15">
    <location>
        <begin position="74"/>
        <end position="105"/>
    </location>
</feature>
<accession>A0A2T0X3P2</accession>
<dbReference type="InterPro" id="IPR002146">
    <property type="entry name" value="ATP_synth_b/b'su_bac/chlpt"/>
</dbReference>
<evidence type="ECO:0000256" key="10">
    <source>
        <dbReference type="ARBA" id="ARBA00025198"/>
    </source>
</evidence>
<keyword evidence="4 13" id="KW-0812">Transmembrane</keyword>
<evidence type="ECO:0000256" key="4">
    <source>
        <dbReference type="ARBA" id="ARBA00022692"/>
    </source>
</evidence>
<dbReference type="InterPro" id="IPR050059">
    <property type="entry name" value="ATP_synthase_B_chain"/>
</dbReference>
<evidence type="ECO:0000256" key="1">
    <source>
        <dbReference type="ARBA" id="ARBA00005513"/>
    </source>
</evidence>
<dbReference type="PANTHER" id="PTHR33445">
    <property type="entry name" value="ATP SYNTHASE SUBUNIT B', CHLOROPLASTIC"/>
    <property type="match status" value="1"/>
</dbReference>
<keyword evidence="15" id="KW-0175">Coiled coil</keyword>
<dbReference type="Pfam" id="PF00430">
    <property type="entry name" value="ATP-synt_B"/>
    <property type="match status" value="1"/>
</dbReference>
<comment type="subcellular location">
    <subcellularLocation>
        <location evidence="13">Cell membrane</location>
        <topology evidence="13">Single-pass membrane protein</topology>
    </subcellularLocation>
    <subcellularLocation>
        <location evidence="12">Endomembrane system</location>
        <topology evidence="12">Single-pass membrane protein</topology>
    </subcellularLocation>
</comment>
<evidence type="ECO:0000256" key="7">
    <source>
        <dbReference type="ARBA" id="ARBA00023065"/>
    </source>
</evidence>
<comment type="caution">
    <text evidence="16">The sequence shown here is derived from an EMBL/GenBank/DDBJ whole genome shotgun (WGS) entry which is preliminary data.</text>
</comment>
<keyword evidence="3 13" id="KW-0138">CF(0)</keyword>
<evidence type="ECO:0000256" key="15">
    <source>
        <dbReference type="SAM" id="Coils"/>
    </source>
</evidence>
<evidence type="ECO:0000256" key="8">
    <source>
        <dbReference type="ARBA" id="ARBA00023136"/>
    </source>
</evidence>
<evidence type="ECO:0000256" key="14">
    <source>
        <dbReference type="RuleBase" id="RU003848"/>
    </source>
</evidence>
<evidence type="ECO:0000256" key="3">
    <source>
        <dbReference type="ARBA" id="ARBA00022547"/>
    </source>
</evidence>
<dbReference type="EMBL" id="PVTT01000002">
    <property type="protein sequence ID" value="PRY93551.1"/>
    <property type="molecule type" value="Genomic_DNA"/>
</dbReference>
<dbReference type="GO" id="GO:0045259">
    <property type="term" value="C:proton-transporting ATP synthase complex"/>
    <property type="evidence" value="ECO:0007669"/>
    <property type="project" value="UniProtKB-KW"/>
</dbReference>
<evidence type="ECO:0000256" key="13">
    <source>
        <dbReference type="HAMAP-Rule" id="MF_01398"/>
    </source>
</evidence>
<feature type="transmembrane region" description="Helical" evidence="13">
    <location>
        <begin position="41"/>
        <end position="60"/>
    </location>
</feature>
<evidence type="ECO:0000256" key="11">
    <source>
        <dbReference type="ARBA" id="ARBA00025614"/>
    </source>
</evidence>
<evidence type="ECO:0000256" key="2">
    <source>
        <dbReference type="ARBA" id="ARBA00022448"/>
    </source>
</evidence>
<dbReference type="RefSeq" id="WP_106161136.1">
    <property type="nucleotide sequence ID" value="NZ_PVTT01000002.1"/>
</dbReference>
<evidence type="ECO:0000256" key="6">
    <source>
        <dbReference type="ARBA" id="ARBA00022989"/>
    </source>
</evidence>
<organism evidence="16 17">
    <name type="scientific">Hasllibacter halocynthiae</name>
    <dbReference type="NCBI Taxonomy" id="595589"/>
    <lineage>
        <taxon>Bacteria</taxon>
        <taxon>Pseudomonadati</taxon>
        <taxon>Pseudomonadota</taxon>
        <taxon>Alphaproteobacteria</taxon>
        <taxon>Rhodobacterales</taxon>
        <taxon>Roseobacteraceae</taxon>
        <taxon>Hasllibacter</taxon>
    </lineage>
</organism>
<keyword evidence="9 13" id="KW-0066">ATP synthesis</keyword>
<gene>
    <name evidence="13" type="primary">atpF</name>
    <name evidence="16" type="ORF">BCF33_2424</name>
</gene>
<keyword evidence="2 13" id="KW-0813">Transport</keyword>
<comment type="function">
    <text evidence="11">Component of the F(0) channel, it forms part of the peripheral stalk, linking F(1) to F(0). The b'-subunit is a diverged and duplicated form of b found in plants and photosynthetic bacteria.</text>
</comment>
<dbReference type="AlphaFoldDB" id="A0A2T0X3P2"/>
<dbReference type="NCBIfam" id="NF009988">
    <property type="entry name" value="PRK13454.1"/>
    <property type="match status" value="1"/>
</dbReference>
<keyword evidence="5 13" id="KW-0375">Hydrogen ion transport</keyword>
<comment type="similarity">
    <text evidence="1 13 14">Belongs to the ATPase B chain family.</text>
</comment>
<keyword evidence="7 13" id="KW-0406">Ion transport</keyword>
<evidence type="ECO:0000313" key="17">
    <source>
        <dbReference type="Proteomes" id="UP000238801"/>
    </source>
</evidence>
<dbReference type="GO" id="GO:0046933">
    <property type="term" value="F:proton-transporting ATP synthase activity, rotational mechanism"/>
    <property type="evidence" value="ECO:0007669"/>
    <property type="project" value="UniProtKB-UniRule"/>
</dbReference>
<dbReference type="GO" id="GO:0012505">
    <property type="term" value="C:endomembrane system"/>
    <property type="evidence" value="ECO:0007669"/>
    <property type="project" value="UniProtKB-SubCell"/>
</dbReference>
<comment type="function">
    <text evidence="10 13">F(1)F(0) ATP synthase produces ATP from ADP in the presence of a proton or sodium gradient. F-type ATPases consist of two structural domains, F(1) containing the extramembraneous catalytic core and F(0) containing the membrane proton channel, linked together by a central stalk and a peripheral stalk. During catalysis, ATP synthesis in the catalytic domain of F(1) is coupled via a rotary mechanism of the central stalk subunits to proton translocation.</text>
</comment>
<dbReference type="CDD" id="cd06503">
    <property type="entry name" value="ATP-synt_Fo_b"/>
    <property type="match status" value="1"/>
</dbReference>
<keyword evidence="6 13" id="KW-1133">Transmembrane helix</keyword>
<dbReference type="PANTHER" id="PTHR33445:SF1">
    <property type="entry name" value="ATP SYNTHASE SUBUNIT B"/>
    <property type="match status" value="1"/>
</dbReference>
<evidence type="ECO:0000256" key="5">
    <source>
        <dbReference type="ARBA" id="ARBA00022781"/>
    </source>
</evidence>
<proteinExistence type="inferred from homology"/>
<sequence length="188" mass="19851">MAATRHIAWGAPLLLAAGPVRAAEEEGGLPQLDFSTFPNQIFWLVVALVAIYLILSRIALPRIGATLAERSGTISNDLAAAEDLKARAAEAEKAYEKALADARAEARGIADEARAEIQKELDAAIAEADARIAERAAESEEQIATIRDSATASVREVARETAQAIVAAMGVEADRGMVDAAVETRMEG</sequence>
<comment type="subunit">
    <text evidence="13">F-type ATPases have 2 components, F(1) - the catalytic core - and F(0) - the membrane proton channel. F(1) has five subunits: alpha(3), beta(3), gamma(1), delta(1), epsilon(1). F(0) has three main subunits: a(1), b(2) and c(10-14). The alpha and beta chains form an alternating ring which encloses part of the gamma chain. F(1) is attached to F(0) by a central stalk formed by the gamma and epsilon chains, while a peripheral stalk is formed by the delta and b chains.</text>
</comment>
<dbReference type="Proteomes" id="UP000238801">
    <property type="component" value="Unassembled WGS sequence"/>
</dbReference>
<evidence type="ECO:0000256" key="12">
    <source>
        <dbReference type="ARBA" id="ARBA00037847"/>
    </source>
</evidence>
<evidence type="ECO:0000256" key="9">
    <source>
        <dbReference type="ARBA" id="ARBA00023310"/>
    </source>
</evidence>
<keyword evidence="8 13" id="KW-0472">Membrane</keyword>
<reference evidence="16 17" key="1">
    <citation type="submission" date="2018-03" db="EMBL/GenBank/DDBJ databases">
        <title>Genomic Encyclopedia of Archaeal and Bacterial Type Strains, Phase II (KMG-II): from individual species to whole genera.</title>
        <authorList>
            <person name="Goeker M."/>
        </authorList>
    </citation>
    <scope>NUCLEOTIDE SEQUENCE [LARGE SCALE GENOMIC DNA]</scope>
    <source>
        <strain evidence="16 17">DSM 29318</strain>
    </source>
</reference>
<dbReference type="OrthoDB" id="9805716at2"/>
<dbReference type="GO" id="GO:0005886">
    <property type="term" value="C:plasma membrane"/>
    <property type="evidence" value="ECO:0007669"/>
    <property type="project" value="UniProtKB-SubCell"/>
</dbReference>
<keyword evidence="13" id="KW-1003">Cell membrane</keyword>